<name>A0A0R1RCK8_9LACO</name>
<feature type="domain" description="NmrA-like" evidence="3">
    <location>
        <begin position="2"/>
        <end position="258"/>
    </location>
</feature>
<dbReference type="SUPFAM" id="SSF51735">
    <property type="entry name" value="NAD(P)-binding Rossmann-fold domains"/>
    <property type="match status" value="1"/>
</dbReference>
<keyword evidence="5" id="KW-1185">Reference proteome</keyword>
<evidence type="ECO:0000313" key="4">
    <source>
        <dbReference type="EMBL" id="KRL54353.1"/>
    </source>
</evidence>
<dbReference type="PATRIC" id="fig|1114972.6.peg.2761"/>
<dbReference type="InterPro" id="IPR008030">
    <property type="entry name" value="NmrA-like"/>
</dbReference>
<comment type="similarity">
    <text evidence="1">Belongs to the NmrA-type oxidoreductase family.</text>
</comment>
<evidence type="ECO:0000259" key="3">
    <source>
        <dbReference type="Pfam" id="PF05368"/>
    </source>
</evidence>
<dbReference type="eggNOG" id="COG0702">
    <property type="taxonomic scope" value="Bacteria"/>
</dbReference>
<proteinExistence type="inferred from homology"/>
<keyword evidence="2" id="KW-0521">NADP</keyword>
<dbReference type="EMBL" id="AZFF01000009">
    <property type="protein sequence ID" value="KRL54353.1"/>
    <property type="molecule type" value="Genomic_DNA"/>
</dbReference>
<reference evidence="4 5" key="1">
    <citation type="journal article" date="2015" name="Genome Announc.">
        <title>Expanding the biotechnology potential of lactobacilli through comparative genomics of 213 strains and associated genera.</title>
        <authorList>
            <person name="Sun Z."/>
            <person name="Harris H.M."/>
            <person name="McCann A."/>
            <person name="Guo C."/>
            <person name="Argimon S."/>
            <person name="Zhang W."/>
            <person name="Yang X."/>
            <person name="Jeffery I.B."/>
            <person name="Cooney J.C."/>
            <person name="Kagawa T.F."/>
            <person name="Liu W."/>
            <person name="Song Y."/>
            <person name="Salvetti E."/>
            <person name="Wrobel A."/>
            <person name="Rasinkangas P."/>
            <person name="Parkhill J."/>
            <person name="Rea M.C."/>
            <person name="O'Sullivan O."/>
            <person name="Ritari J."/>
            <person name="Douillard F.P."/>
            <person name="Paul Ross R."/>
            <person name="Yang R."/>
            <person name="Briner A.E."/>
            <person name="Felis G.E."/>
            <person name="de Vos W.M."/>
            <person name="Barrangou R."/>
            <person name="Klaenhammer T.R."/>
            <person name="Caufield P.W."/>
            <person name="Cui Y."/>
            <person name="Zhang H."/>
            <person name="O'Toole P.W."/>
        </authorList>
    </citation>
    <scope>NUCLEOTIDE SEQUENCE [LARGE SCALE GENOMIC DNA]</scope>
    <source>
        <strain evidence="4 5">DSM 15814</strain>
    </source>
</reference>
<evidence type="ECO:0000313" key="5">
    <source>
        <dbReference type="Proteomes" id="UP000051999"/>
    </source>
</evidence>
<dbReference type="InterPro" id="IPR051164">
    <property type="entry name" value="NmrA-like_oxidored"/>
</dbReference>
<dbReference type="Gene3D" id="3.40.50.720">
    <property type="entry name" value="NAD(P)-binding Rossmann-like Domain"/>
    <property type="match status" value="1"/>
</dbReference>
<dbReference type="AlphaFoldDB" id="A0A0R1RCK8"/>
<dbReference type="STRING" id="1114972.FD35_GL002694"/>
<gene>
    <name evidence="4" type="ORF">FD35_GL002694</name>
</gene>
<evidence type="ECO:0000256" key="2">
    <source>
        <dbReference type="ARBA" id="ARBA00022857"/>
    </source>
</evidence>
<dbReference type="InterPro" id="IPR036291">
    <property type="entry name" value="NAD(P)-bd_dom_sf"/>
</dbReference>
<evidence type="ECO:0000256" key="1">
    <source>
        <dbReference type="ARBA" id="ARBA00006328"/>
    </source>
</evidence>
<sequence length="282" mass="31658">MMILVTSAAGHTGRVIVDKLVAAGFDVKATDINPAVKDLPGIREGVVADLTRADEIDKLIADVDSVVEIPPLFVAEEADIGRYLTDQLAAAHKQFIFISVTHPILSTLRQHLMKRDVEEHMIYTGMVKDYQYTILQPMHYMHNFNPNVVHETGAYNIFYDINTKLSYVAPEDVGDVVVAVAQNPEKHNKATYELVGTDYASPVDLVALYNRLTGEHAVAERVDMTEFLNQAGIQNVYSRDAFRHLADTYSKWGLDGNSNVLRLLLGRKPTSYEDYMKQQIKF</sequence>
<dbReference type="PANTHER" id="PTHR42748">
    <property type="entry name" value="NITROGEN METABOLITE REPRESSION PROTEIN NMRA FAMILY MEMBER"/>
    <property type="match status" value="1"/>
</dbReference>
<organism evidence="4 5">
    <name type="scientific">Furfurilactobacillus rossiae DSM 15814</name>
    <dbReference type="NCBI Taxonomy" id="1114972"/>
    <lineage>
        <taxon>Bacteria</taxon>
        <taxon>Bacillati</taxon>
        <taxon>Bacillota</taxon>
        <taxon>Bacilli</taxon>
        <taxon>Lactobacillales</taxon>
        <taxon>Lactobacillaceae</taxon>
        <taxon>Furfurilactobacillus</taxon>
    </lineage>
</organism>
<comment type="caution">
    <text evidence="4">The sequence shown here is derived from an EMBL/GenBank/DDBJ whole genome shotgun (WGS) entry which is preliminary data.</text>
</comment>
<protein>
    <submittedName>
        <fullName evidence="4">NmrA family protein</fullName>
    </submittedName>
</protein>
<dbReference type="RefSeq" id="WP_225351482.1">
    <property type="nucleotide sequence ID" value="NZ_AUAW01000009.1"/>
</dbReference>
<dbReference type="PANTHER" id="PTHR42748:SF7">
    <property type="entry name" value="NMRA LIKE REDOX SENSOR 1-RELATED"/>
    <property type="match status" value="1"/>
</dbReference>
<dbReference type="Proteomes" id="UP000051999">
    <property type="component" value="Unassembled WGS sequence"/>
</dbReference>
<dbReference type="Pfam" id="PF05368">
    <property type="entry name" value="NmrA"/>
    <property type="match status" value="1"/>
</dbReference>
<accession>A0A0R1RCK8</accession>